<dbReference type="PANTHER" id="PTHR31636">
    <property type="entry name" value="OSJNBA0084A10.13 PROTEIN-RELATED"/>
    <property type="match status" value="1"/>
</dbReference>
<protein>
    <recommendedName>
        <fullName evidence="5">GRAS family transcription factor</fullName>
    </recommendedName>
</protein>
<name>A0AAD3NPT5_CRYJA</name>
<comment type="caution">
    <text evidence="3">The sequence shown here is derived from an EMBL/GenBank/DDBJ whole genome shotgun (WGS) entry which is preliminary data.</text>
</comment>
<evidence type="ECO:0000313" key="4">
    <source>
        <dbReference type="Proteomes" id="UP001234787"/>
    </source>
</evidence>
<keyword evidence="1" id="KW-0805">Transcription regulation</keyword>
<gene>
    <name evidence="3" type="ORF">SUGI_1340890</name>
</gene>
<evidence type="ECO:0008006" key="5">
    <source>
        <dbReference type="Google" id="ProtNLM"/>
    </source>
</evidence>
<keyword evidence="4" id="KW-1185">Reference proteome</keyword>
<accession>A0AAD3NPT5</accession>
<dbReference type="Pfam" id="PF03514">
    <property type="entry name" value="GRAS"/>
    <property type="match status" value="1"/>
</dbReference>
<dbReference type="AlphaFoldDB" id="A0AAD3NPT5"/>
<evidence type="ECO:0000256" key="1">
    <source>
        <dbReference type="ARBA" id="ARBA00023015"/>
    </source>
</evidence>
<keyword evidence="2" id="KW-0804">Transcription</keyword>
<dbReference type="PROSITE" id="PS50985">
    <property type="entry name" value="GRAS"/>
    <property type="match status" value="1"/>
</dbReference>
<sequence length="463" mass="52242">MSGHLNELSQAGNSPTVNNISVPGEQYCNEMLPNKDILSSEQTMNCEGPGRVSLCAKDSSDREALHREEETGLEEEKGMELVQLLLESAQTISEGKYDHAAGLVSKCEDLSCQMGNPTQRLGYYISDALKDRIEHESLGMLNNAAKPVLDFAFNIESESDKNEFCSLIAYYNRVLLYVKVIQFTSVQAIIDVVGNEKKIHVIDLGIRSGSHWTVLMEYLAHRSVSSSLPTLELLRITAVGMNAEELRKTGKRLHDLAKSYAIPLSYNMVEIASIEEIKEDLLAVKSGEELAVYAPVVLRSLLYDPVLMDNILSVIKKLRPRIIVNVEIEAQHNSPSFANRFSEVLSHYMAYFDLLDVTLPDRIVLKRVKLEEIITASHIRNIIVYEGKERSVRHVRTDEWRCLFRKAGFREKGFSFQAMYQARLLLREHASGEYYTLEADGHAIIVKWKGTPLFAISAWDGIK</sequence>
<evidence type="ECO:0000313" key="3">
    <source>
        <dbReference type="EMBL" id="GLJ57546.1"/>
    </source>
</evidence>
<evidence type="ECO:0000256" key="2">
    <source>
        <dbReference type="ARBA" id="ARBA00023163"/>
    </source>
</evidence>
<proteinExistence type="predicted"/>
<reference evidence="3" key="1">
    <citation type="submission" date="2022-12" db="EMBL/GenBank/DDBJ databases">
        <title>Chromosome-Level Genome Assembly of Japanese Cedar (Cryptomeriajaponica D. Don).</title>
        <authorList>
            <person name="Fujino T."/>
            <person name="Yamaguchi K."/>
            <person name="Yokoyama T."/>
            <person name="Hamanaka T."/>
            <person name="Harazono Y."/>
            <person name="Kamada H."/>
            <person name="Kobayashi W."/>
            <person name="Ujino-Ihara T."/>
            <person name="Uchiyama K."/>
            <person name="Matsumoto A."/>
            <person name="Izuno A."/>
            <person name="Tsumura Y."/>
            <person name="Toyoda A."/>
            <person name="Shigenobu S."/>
            <person name="Moriguchi Y."/>
            <person name="Ueno S."/>
            <person name="Kasahara M."/>
        </authorList>
    </citation>
    <scope>NUCLEOTIDE SEQUENCE</scope>
</reference>
<dbReference type="EMBL" id="BSEH01000143">
    <property type="protein sequence ID" value="GLJ57546.1"/>
    <property type="molecule type" value="Genomic_DNA"/>
</dbReference>
<dbReference type="Proteomes" id="UP001234787">
    <property type="component" value="Unassembled WGS sequence"/>
</dbReference>
<organism evidence="3 4">
    <name type="scientific">Cryptomeria japonica</name>
    <name type="common">Japanese cedar</name>
    <name type="synonym">Cupressus japonica</name>
    <dbReference type="NCBI Taxonomy" id="3369"/>
    <lineage>
        <taxon>Eukaryota</taxon>
        <taxon>Viridiplantae</taxon>
        <taxon>Streptophyta</taxon>
        <taxon>Embryophyta</taxon>
        <taxon>Tracheophyta</taxon>
        <taxon>Spermatophyta</taxon>
        <taxon>Pinopsida</taxon>
        <taxon>Pinidae</taxon>
        <taxon>Conifers II</taxon>
        <taxon>Cupressales</taxon>
        <taxon>Cupressaceae</taxon>
        <taxon>Cryptomeria</taxon>
    </lineage>
</organism>
<dbReference type="InterPro" id="IPR005202">
    <property type="entry name" value="TF_GRAS"/>
</dbReference>